<evidence type="ECO:0000256" key="2">
    <source>
        <dbReference type="ARBA" id="ARBA00007254"/>
    </source>
</evidence>
<protein>
    <recommendedName>
        <fullName evidence="10">Large-conductance mechanosensitive channel</fullName>
    </recommendedName>
</protein>
<feature type="transmembrane region" description="Helical" evidence="10">
    <location>
        <begin position="12"/>
        <end position="34"/>
    </location>
</feature>
<evidence type="ECO:0000313" key="12">
    <source>
        <dbReference type="Proteomes" id="UP000243799"/>
    </source>
</evidence>
<evidence type="ECO:0000256" key="5">
    <source>
        <dbReference type="ARBA" id="ARBA00022692"/>
    </source>
</evidence>
<comment type="subunit">
    <text evidence="10">Homopentamer.</text>
</comment>
<dbReference type="InterPro" id="IPR036019">
    <property type="entry name" value="MscL_channel"/>
</dbReference>
<keyword evidence="9 10" id="KW-0407">Ion channel</keyword>
<comment type="subcellular location">
    <subcellularLocation>
        <location evidence="1 10">Cell membrane</location>
        <topology evidence="1 10">Multi-pass membrane protein</topology>
    </subcellularLocation>
</comment>
<dbReference type="NCBIfam" id="NF001842">
    <property type="entry name" value="PRK00567.1-3"/>
    <property type="match status" value="1"/>
</dbReference>
<dbReference type="PRINTS" id="PR01264">
    <property type="entry name" value="MECHCHANNEL"/>
</dbReference>
<dbReference type="OrthoDB" id="9810350at2"/>
<keyword evidence="6 10" id="KW-1133">Transmembrane helix</keyword>
<reference evidence="12" key="1">
    <citation type="submission" date="2016-10" db="EMBL/GenBank/DDBJ databases">
        <authorList>
            <person name="Varghese N."/>
            <person name="Submissions S."/>
        </authorList>
    </citation>
    <scope>NUCLEOTIDE SEQUENCE [LARGE SCALE GENOMIC DNA]</scope>
    <source>
        <strain evidence="12">CGMCC 4.3568</strain>
    </source>
</reference>
<feature type="transmembrane region" description="Helical" evidence="10">
    <location>
        <begin position="73"/>
        <end position="95"/>
    </location>
</feature>
<dbReference type="SUPFAM" id="SSF81330">
    <property type="entry name" value="Gated mechanosensitive channel"/>
    <property type="match status" value="1"/>
</dbReference>
<keyword evidence="5 10" id="KW-0812">Transmembrane</keyword>
<dbReference type="Pfam" id="PF01741">
    <property type="entry name" value="MscL"/>
    <property type="match status" value="1"/>
</dbReference>
<keyword evidence="3 10" id="KW-0813">Transport</keyword>
<dbReference type="EMBL" id="FOKG01000013">
    <property type="protein sequence ID" value="SFB48222.1"/>
    <property type="molecule type" value="Genomic_DNA"/>
</dbReference>
<dbReference type="HAMAP" id="MF_00115">
    <property type="entry name" value="MscL"/>
    <property type="match status" value="1"/>
</dbReference>
<evidence type="ECO:0000256" key="8">
    <source>
        <dbReference type="ARBA" id="ARBA00023136"/>
    </source>
</evidence>
<organism evidence="11 12">
    <name type="scientific">Amycolatopsis marina</name>
    <dbReference type="NCBI Taxonomy" id="490629"/>
    <lineage>
        <taxon>Bacteria</taxon>
        <taxon>Bacillati</taxon>
        <taxon>Actinomycetota</taxon>
        <taxon>Actinomycetes</taxon>
        <taxon>Pseudonocardiales</taxon>
        <taxon>Pseudonocardiaceae</taxon>
        <taxon>Amycolatopsis</taxon>
    </lineage>
</organism>
<evidence type="ECO:0000256" key="9">
    <source>
        <dbReference type="ARBA" id="ARBA00023303"/>
    </source>
</evidence>
<dbReference type="Gene3D" id="1.10.1200.120">
    <property type="entry name" value="Large-conductance mechanosensitive channel, MscL, domain 1"/>
    <property type="match status" value="1"/>
</dbReference>
<keyword evidence="7 10" id="KW-0406">Ion transport</keyword>
<keyword evidence="4 10" id="KW-1003">Cell membrane</keyword>
<dbReference type="GO" id="GO:0005886">
    <property type="term" value="C:plasma membrane"/>
    <property type="evidence" value="ECO:0007669"/>
    <property type="project" value="UniProtKB-SubCell"/>
</dbReference>
<dbReference type="Proteomes" id="UP000243799">
    <property type="component" value="Unassembled WGS sequence"/>
</dbReference>
<dbReference type="GO" id="GO:0008381">
    <property type="term" value="F:mechanosensitive monoatomic ion channel activity"/>
    <property type="evidence" value="ECO:0007669"/>
    <property type="project" value="UniProtKB-UniRule"/>
</dbReference>
<dbReference type="NCBIfam" id="TIGR00220">
    <property type="entry name" value="mscL"/>
    <property type="match status" value="1"/>
</dbReference>
<dbReference type="PANTHER" id="PTHR30266">
    <property type="entry name" value="MECHANOSENSITIVE CHANNEL MSCL"/>
    <property type="match status" value="1"/>
</dbReference>
<evidence type="ECO:0000256" key="1">
    <source>
        <dbReference type="ARBA" id="ARBA00004651"/>
    </source>
</evidence>
<evidence type="ECO:0000256" key="4">
    <source>
        <dbReference type="ARBA" id="ARBA00022475"/>
    </source>
</evidence>
<comment type="function">
    <text evidence="10">Channel that opens in response to stretch forces in the membrane lipid bilayer. May participate in the regulation of osmotic pressure changes within the cell.</text>
</comment>
<evidence type="ECO:0000256" key="7">
    <source>
        <dbReference type="ARBA" id="ARBA00023065"/>
    </source>
</evidence>
<dbReference type="InterPro" id="IPR019823">
    <property type="entry name" value="Mechanosensitive_channel_CS"/>
</dbReference>
<gene>
    <name evidence="10" type="primary">mscL</name>
    <name evidence="11" type="ORF">SAMN05216266_113110</name>
</gene>
<name>A0A1I1BER0_9PSEU</name>
<dbReference type="RefSeq" id="WP_091675032.1">
    <property type="nucleotide sequence ID" value="NZ_FOKG01000013.1"/>
</dbReference>
<keyword evidence="12" id="KW-1185">Reference proteome</keyword>
<dbReference type="STRING" id="490629.SAMN05216266_113110"/>
<evidence type="ECO:0000256" key="3">
    <source>
        <dbReference type="ARBA" id="ARBA00022448"/>
    </source>
</evidence>
<evidence type="ECO:0000256" key="10">
    <source>
        <dbReference type="HAMAP-Rule" id="MF_00115"/>
    </source>
</evidence>
<accession>A0A1I1BER0</accession>
<dbReference type="PANTHER" id="PTHR30266:SF2">
    <property type="entry name" value="LARGE-CONDUCTANCE MECHANOSENSITIVE CHANNEL"/>
    <property type="match status" value="1"/>
</dbReference>
<dbReference type="PROSITE" id="PS01327">
    <property type="entry name" value="MSCL"/>
    <property type="match status" value="1"/>
</dbReference>
<sequence>MLKGFKDFIMRGNVVDLAVAVVIGTAFTVIVTSFTEGLIKPLINALGGADAGQGLGFNILSENDATFLDFGSVINAAINFLLIAAVVYFVIVLPVQKVQQRRKRGEEAGPAAPTDVELLTEIRDLLRQQQGRS</sequence>
<dbReference type="AlphaFoldDB" id="A0A1I1BER0"/>
<dbReference type="InterPro" id="IPR001185">
    <property type="entry name" value="MS_channel"/>
</dbReference>
<evidence type="ECO:0000313" key="11">
    <source>
        <dbReference type="EMBL" id="SFB48222.1"/>
    </source>
</evidence>
<keyword evidence="8 10" id="KW-0472">Membrane</keyword>
<proteinExistence type="inferred from homology"/>
<evidence type="ECO:0000256" key="6">
    <source>
        <dbReference type="ARBA" id="ARBA00022989"/>
    </source>
</evidence>
<comment type="similarity">
    <text evidence="2 10">Belongs to the MscL family.</text>
</comment>
<dbReference type="InterPro" id="IPR037673">
    <property type="entry name" value="MSC/AndL"/>
</dbReference>